<dbReference type="InParanoid" id="A0A5F8GIB3"/>
<dbReference type="STRING" id="13616.ENSMODP00000047212"/>
<dbReference type="GeneTree" id="ENSGT00940000156914"/>
<accession>A0A5F8GIB3</accession>
<dbReference type="Ensembl" id="ENSMODT00000074336.1">
    <property type="protein sequence ID" value="ENSMODP00000047212.1"/>
    <property type="gene ID" value="ENSMODG00000041453.1"/>
</dbReference>
<comment type="similarity">
    <text evidence="1 4">Belongs to the annexin family.</text>
</comment>
<proteinExistence type="inferred from homology"/>
<dbReference type="InterPro" id="IPR001464">
    <property type="entry name" value="Annexin"/>
</dbReference>
<dbReference type="InterPro" id="IPR018502">
    <property type="entry name" value="Annexin_repeat"/>
</dbReference>
<dbReference type="SUPFAM" id="SSF47874">
    <property type="entry name" value="Annexin"/>
    <property type="match status" value="1"/>
</dbReference>
<dbReference type="OMA" id="EDAIIEC"/>
<keyword evidence="6" id="KW-1185">Reference proteome</keyword>
<dbReference type="PROSITE" id="PS00223">
    <property type="entry name" value="ANNEXIN_1"/>
    <property type="match status" value="1"/>
</dbReference>
<dbReference type="InterPro" id="IPR018252">
    <property type="entry name" value="Annexin_repeat_CS"/>
</dbReference>
<dbReference type="Bgee" id="ENSMODG00000041453">
    <property type="expression patterns" value="Expressed in extraembryonic membrane and 17 other cell types or tissues"/>
</dbReference>
<dbReference type="GO" id="GO:0005509">
    <property type="term" value="F:calcium ion binding"/>
    <property type="evidence" value="ECO:0007669"/>
    <property type="project" value="InterPro"/>
</dbReference>
<evidence type="ECO:0000256" key="4">
    <source>
        <dbReference type="RuleBase" id="RU003540"/>
    </source>
</evidence>
<evidence type="ECO:0000256" key="1">
    <source>
        <dbReference type="ARBA" id="ARBA00007831"/>
    </source>
</evidence>
<protein>
    <recommendedName>
        <fullName evidence="4">Annexin</fullName>
    </recommendedName>
</protein>
<evidence type="ECO:0000313" key="5">
    <source>
        <dbReference type="Ensembl" id="ENSMODP00000047212.1"/>
    </source>
</evidence>
<dbReference type="GO" id="GO:0005544">
    <property type="term" value="F:calcium-dependent phospholipid binding"/>
    <property type="evidence" value="ECO:0007669"/>
    <property type="project" value="UniProtKB-KW"/>
</dbReference>
<dbReference type="PROSITE" id="PS51897">
    <property type="entry name" value="ANNEXIN_2"/>
    <property type="match status" value="1"/>
</dbReference>
<dbReference type="PRINTS" id="PR00196">
    <property type="entry name" value="ANNEXIN"/>
</dbReference>
<dbReference type="InterPro" id="IPR037104">
    <property type="entry name" value="Annexin_sf"/>
</dbReference>
<dbReference type="PANTHER" id="PTHR10502">
    <property type="entry name" value="ANNEXIN"/>
    <property type="match status" value="1"/>
</dbReference>
<reference evidence="5" key="3">
    <citation type="submission" date="2025-09" db="UniProtKB">
        <authorList>
            <consortium name="Ensembl"/>
        </authorList>
    </citation>
    <scope>IDENTIFICATION</scope>
</reference>
<reference evidence="5" key="2">
    <citation type="submission" date="2025-08" db="UniProtKB">
        <authorList>
            <consortium name="Ensembl"/>
        </authorList>
    </citation>
    <scope>IDENTIFICATION</scope>
</reference>
<dbReference type="Proteomes" id="UP000002280">
    <property type="component" value="Chromosome 1"/>
</dbReference>
<keyword evidence="3 4" id="KW-0041">Annexin</keyword>
<evidence type="ECO:0000313" key="6">
    <source>
        <dbReference type="Proteomes" id="UP000002280"/>
    </source>
</evidence>
<dbReference type="Pfam" id="PF00191">
    <property type="entry name" value="Annexin"/>
    <property type="match status" value="1"/>
</dbReference>
<sequence>MLPPGQQQPSYPAYSGSVTPAVPPAKFGNCGTITDTPGFDPVRDAKVLRKAMKGFGTDEDAIIECLTRRSNKQRQQILLSFKTAYGKDLIKNLKSELSGNFEKTILALIKLIYLVNLEWLSNLG</sequence>
<dbReference type="PANTHER" id="PTHR10502:SF29">
    <property type="entry name" value="ANNEXIN A11"/>
    <property type="match status" value="1"/>
</dbReference>
<dbReference type="AlphaFoldDB" id="A0A5F8GIB3"/>
<dbReference type="SMART" id="SM00335">
    <property type="entry name" value="ANX"/>
    <property type="match status" value="1"/>
</dbReference>
<keyword evidence="4" id="KW-0111">Calcium/phospholipid-binding</keyword>
<organism evidence="5 6">
    <name type="scientific">Monodelphis domestica</name>
    <name type="common">Gray short-tailed opossum</name>
    <dbReference type="NCBI Taxonomy" id="13616"/>
    <lineage>
        <taxon>Eukaryota</taxon>
        <taxon>Metazoa</taxon>
        <taxon>Chordata</taxon>
        <taxon>Craniata</taxon>
        <taxon>Vertebrata</taxon>
        <taxon>Euteleostomi</taxon>
        <taxon>Mammalia</taxon>
        <taxon>Metatheria</taxon>
        <taxon>Didelphimorphia</taxon>
        <taxon>Didelphidae</taxon>
        <taxon>Monodelphis</taxon>
    </lineage>
</organism>
<dbReference type="Gene3D" id="1.10.220.10">
    <property type="entry name" value="Annexin"/>
    <property type="match status" value="1"/>
</dbReference>
<keyword evidence="2 4" id="KW-0677">Repeat</keyword>
<dbReference type="FunFam" id="1.10.220.10:FF:000004">
    <property type="entry name" value="Annexin"/>
    <property type="match status" value="1"/>
</dbReference>
<name>A0A5F8GIB3_MONDO</name>
<keyword evidence="4" id="KW-0106">Calcium</keyword>
<evidence type="ECO:0000256" key="2">
    <source>
        <dbReference type="ARBA" id="ARBA00022737"/>
    </source>
</evidence>
<evidence type="ECO:0000256" key="3">
    <source>
        <dbReference type="ARBA" id="ARBA00023216"/>
    </source>
</evidence>
<comment type="domain">
    <text evidence="4">A pair of annexin repeats may form one binding site for calcium and phospholipid.</text>
</comment>
<reference evidence="5 6" key="1">
    <citation type="journal article" date="2007" name="Nature">
        <title>Genome of the marsupial Monodelphis domestica reveals innovation in non-coding sequences.</title>
        <authorList>
            <person name="Mikkelsen T.S."/>
            <person name="Wakefield M.J."/>
            <person name="Aken B."/>
            <person name="Amemiya C.T."/>
            <person name="Chang J.L."/>
            <person name="Duke S."/>
            <person name="Garber M."/>
            <person name="Gentles A.J."/>
            <person name="Goodstadt L."/>
            <person name="Heger A."/>
            <person name="Jurka J."/>
            <person name="Kamal M."/>
            <person name="Mauceli E."/>
            <person name="Searle S.M."/>
            <person name="Sharpe T."/>
            <person name="Baker M.L."/>
            <person name="Batzer M.A."/>
            <person name="Benos P.V."/>
            <person name="Belov K."/>
            <person name="Clamp M."/>
            <person name="Cook A."/>
            <person name="Cuff J."/>
            <person name="Das R."/>
            <person name="Davidow L."/>
            <person name="Deakin J.E."/>
            <person name="Fazzari M.J."/>
            <person name="Glass J.L."/>
            <person name="Grabherr M."/>
            <person name="Greally J.M."/>
            <person name="Gu W."/>
            <person name="Hore T.A."/>
            <person name="Huttley G.A."/>
            <person name="Kleber M."/>
            <person name="Jirtle R.L."/>
            <person name="Koina E."/>
            <person name="Lee J.T."/>
            <person name="Mahony S."/>
            <person name="Marra M.A."/>
            <person name="Miller R.D."/>
            <person name="Nicholls R.D."/>
            <person name="Oda M."/>
            <person name="Papenfuss A.T."/>
            <person name="Parra Z.E."/>
            <person name="Pollock D.D."/>
            <person name="Ray D.A."/>
            <person name="Schein J.E."/>
            <person name="Speed T.P."/>
            <person name="Thompson K."/>
            <person name="VandeBerg J.L."/>
            <person name="Wade C.M."/>
            <person name="Walker J.A."/>
            <person name="Waters P.D."/>
            <person name="Webber C."/>
            <person name="Weidman J.R."/>
            <person name="Xie X."/>
            <person name="Zody M.C."/>
            <person name="Baldwin J."/>
            <person name="Abdouelleil A."/>
            <person name="Abdulkadir J."/>
            <person name="Abebe A."/>
            <person name="Abera B."/>
            <person name="Abreu J."/>
            <person name="Acer S.C."/>
            <person name="Aftuck L."/>
            <person name="Alexander A."/>
            <person name="An P."/>
            <person name="Anderson E."/>
            <person name="Anderson S."/>
            <person name="Arachi H."/>
            <person name="Azer M."/>
            <person name="Bachantsang P."/>
            <person name="Barry A."/>
            <person name="Bayul T."/>
            <person name="Berlin A."/>
            <person name="Bessette D."/>
            <person name="Bloom T."/>
            <person name="Bloom T."/>
            <person name="Boguslavskiy L."/>
            <person name="Bonnet C."/>
            <person name="Boukhgalter B."/>
            <person name="Bourzgui I."/>
            <person name="Brown A."/>
            <person name="Cahill P."/>
            <person name="Channer S."/>
            <person name="Cheshatsang Y."/>
            <person name="Chuda L."/>
            <person name="Citroen M."/>
            <person name="Collymore A."/>
            <person name="Cooke P."/>
            <person name="Costello M."/>
            <person name="D'Aco K."/>
            <person name="Daza R."/>
            <person name="De Haan G."/>
            <person name="DeGray S."/>
            <person name="DeMaso C."/>
            <person name="Dhargay N."/>
            <person name="Dooley K."/>
            <person name="Dooley E."/>
            <person name="Doricent M."/>
            <person name="Dorje P."/>
            <person name="Dorjee K."/>
            <person name="Dupes A."/>
            <person name="Elong R."/>
            <person name="Falk J."/>
            <person name="Farina A."/>
            <person name="Faro S."/>
            <person name="Ferguson D."/>
            <person name="Fisher S."/>
            <person name="Foley C.D."/>
            <person name="Franke A."/>
            <person name="Friedrich D."/>
            <person name="Gadbois L."/>
            <person name="Gearin G."/>
            <person name="Gearin C.R."/>
            <person name="Giannoukos G."/>
            <person name="Goode T."/>
            <person name="Graham J."/>
            <person name="Grandbois E."/>
            <person name="Grewal S."/>
            <person name="Gyaltsen K."/>
            <person name="Hafez N."/>
            <person name="Hagos B."/>
            <person name="Hall J."/>
            <person name="Henson C."/>
            <person name="Hollinger A."/>
            <person name="Honan T."/>
            <person name="Huard M.D."/>
            <person name="Hughes L."/>
            <person name="Hurhula B."/>
            <person name="Husby M.E."/>
            <person name="Kamat A."/>
            <person name="Kanga B."/>
            <person name="Kashin S."/>
            <person name="Khazanovich D."/>
            <person name="Kisner P."/>
            <person name="Lance K."/>
            <person name="Lara M."/>
            <person name="Lee W."/>
            <person name="Lennon N."/>
            <person name="Letendre F."/>
            <person name="LeVine R."/>
            <person name="Lipovsky A."/>
            <person name="Liu X."/>
            <person name="Liu J."/>
            <person name="Liu S."/>
            <person name="Lokyitsang T."/>
            <person name="Lokyitsang Y."/>
            <person name="Lubonja R."/>
            <person name="Lui A."/>
            <person name="MacDonald P."/>
            <person name="Magnisalis V."/>
            <person name="Maru K."/>
            <person name="Matthews C."/>
            <person name="McCusker W."/>
            <person name="McDonough S."/>
            <person name="Mehta T."/>
            <person name="Meldrim J."/>
            <person name="Meneus L."/>
            <person name="Mihai O."/>
            <person name="Mihalev A."/>
            <person name="Mihova T."/>
            <person name="Mittelman R."/>
            <person name="Mlenga V."/>
            <person name="Montmayeur A."/>
            <person name="Mulrain L."/>
            <person name="Navidi A."/>
            <person name="Naylor J."/>
            <person name="Negash T."/>
            <person name="Nguyen T."/>
            <person name="Nguyen N."/>
            <person name="Nicol R."/>
            <person name="Norbu C."/>
            <person name="Norbu N."/>
            <person name="Novod N."/>
            <person name="O'Neill B."/>
            <person name="Osman S."/>
            <person name="Markiewicz E."/>
            <person name="Oyono O.L."/>
            <person name="Patti C."/>
            <person name="Phunkhang P."/>
            <person name="Pierre F."/>
            <person name="Priest M."/>
            <person name="Raghuraman S."/>
            <person name="Rege F."/>
            <person name="Reyes R."/>
            <person name="Rise C."/>
            <person name="Rogov P."/>
            <person name="Ross K."/>
            <person name="Ryan E."/>
            <person name="Settipalli S."/>
            <person name="Shea T."/>
            <person name="Sherpa N."/>
            <person name="Shi L."/>
            <person name="Shih D."/>
            <person name="Sparrow T."/>
            <person name="Spaulding J."/>
            <person name="Stalker J."/>
            <person name="Stange-Thomann N."/>
            <person name="Stavropoulos S."/>
            <person name="Stone C."/>
            <person name="Strader C."/>
            <person name="Tesfaye S."/>
            <person name="Thomson T."/>
            <person name="Thoulutsang Y."/>
            <person name="Thoulutsang D."/>
            <person name="Topham K."/>
            <person name="Topping I."/>
            <person name="Tsamla T."/>
            <person name="Vassiliev H."/>
            <person name="Vo A."/>
            <person name="Wangchuk T."/>
            <person name="Wangdi T."/>
            <person name="Weiand M."/>
            <person name="Wilkinson J."/>
            <person name="Wilson A."/>
            <person name="Yadav S."/>
            <person name="Young G."/>
            <person name="Yu Q."/>
            <person name="Zembek L."/>
            <person name="Zhong D."/>
            <person name="Zimmer A."/>
            <person name="Zwirko Z."/>
            <person name="Jaffe D.B."/>
            <person name="Alvarez P."/>
            <person name="Brockman W."/>
            <person name="Butler J."/>
            <person name="Chin C."/>
            <person name="Gnerre S."/>
            <person name="MacCallum I."/>
            <person name="Graves J.A."/>
            <person name="Ponting C.P."/>
            <person name="Breen M."/>
            <person name="Samollow P.B."/>
            <person name="Lander E.S."/>
            <person name="Lindblad-Toh K."/>
        </authorList>
    </citation>
    <scope>NUCLEOTIDE SEQUENCE [LARGE SCALE GENOMIC DNA]</scope>
</reference>